<comment type="similarity">
    <text evidence="2">Belongs to the glycosyl hydrolase 45 (cellulase K) family.</text>
</comment>
<keyword evidence="4" id="KW-0378">Hydrolase</keyword>
<evidence type="ECO:0000313" key="13">
    <source>
        <dbReference type="Proteomes" id="UP000799770"/>
    </source>
</evidence>
<evidence type="ECO:0000256" key="3">
    <source>
        <dbReference type="ARBA" id="ARBA00012601"/>
    </source>
</evidence>
<proteinExistence type="inferred from homology"/>
<organism evidence="12 13">
    <name type="scientific">Lophiotrema nucula</name>
    <dbReference type="NCBI Taxonomy" id="690887"/>
    <lineage>
        <taxon>Eukaryota</taxon>
        <taxon>Fungi</taxon>
        <taxon>Dikarya</taxon>
        <taxon>Ascomycota</taxon>
        <taxon>Pezizomycotina</taxon>
        <taxon>Dothideomycetes</taxon>
        <taxon>Pleosporomycetidae</taxon>
        <taxon>Pleosporales</taxon>
        <taxon>Lophiotremataceae</taxon>
        <taxon>Lophiotrema</taxon>
    </lineage>
</organism>
<accession>A0A6A5ZDE8</accession>
<keyword evidence="6" id="KW-0119">Carbohydrate metabolism</keyword>
<feature type="signal peptide" evidence="10">
    <location>
        <begin position="1"/>
        <end position="22"/>
    </location>
</feature>
<evidence type="ECO:0000256" key="10">
    <source>
        <dbReference type="SAM" id="SignalP"/>
    </source>
</evidence>
<keyword evidence="8" id="KW-0624">Polysaccharide degradation</keyword>
<dbReference type="Pfam" id="PF02015">
    <property type="entry name" value="Glyco_hydro_45"/>
    <property type="match status" value="1"/>
</dbReference>
<dbReference type="PANTHER" id="PTHR39730">
    <property type="entry name" value="ENDOGLUCANASE 1"/>
    <property type="match status" value="1"/>
</dbReference>
<evidence type="ECO:0000256" key="7">
    <source>
        <dbReference type="ARBA" id="ARBA00023295"/>
    </source>
</evidence>
<dbReference type="InterPro" id="IPR052288">
    <property type="entry name" value="GH45_Enzymes"/>
</dbReference>
<keyword evidence="5" id="KW-0136">Cellulose degradation</keyword>
<evidence type="ECO:0000256" key="5">
    <source>
        <dbReference type="ARBA" id="ARBA00023001"/>
    </source>
</evidence>
<feature type="chain" id="PRO_5025588043" description="cellulase" evidence="10">
    <location>
        <begin position="23"/>
        <end position="275"/>
    </location>
</feature>
<dbReference type="Gene3D" id="2.40.40.10">
    <property type="entry name" value="RlpA-like domain"/>
    <property type="match status" value="1"/>
</dbReference>
<dbReference type="SUPFAM" id="SSF50685">
    <property type="entry name" value="Barwin-like endoglucanases"/>
    <property type="match status" value="1"/>
</dbReference>
<dbReference type="EC" id="3.2.1.4" evidence="3"/>
<keyword evidence="10" id="KW-0732">Signal</keyword>
<keyword evidence="7" id="KW-0326">Glycosidase</keyword>
<evidence type="ECO:0000256" key="9">
    <source>
        <dbReference type="SAM" id="MobiDB-lite"/>
    </source>
</evidence>
<comment type="catalytic activity">
    <reaction evidence="1">
        <text>Endohydrolysis of (1-&gt;4)-beta-D-glucosidic linkages in cellulose, lichenin and cereal beta-D-glucans.</text>
        <dbReference type="EC" id="3.2.1.4"/>
    </reaction>
</comment>
<dbReference type="GO" id="GO:0030245">
    <property type="term" value="P:cellulose catabolic process"/>
    <property type="evidence" value="ECO:0007669"/>
    <property type="project" value="UniProtKB-KW"/>
</dbReference>
<dbReference type="InterPro" id="IPR000334">
    <property type="entry name" value="Glyco_hydro_45"/>
</dbReference>
<evidence type="ECO:0000256" key="4">
    <source>
        <dbReference type="ARBA" id="ARBA00022801"/>
    </source>
</evidence>
<dbReference type="PANTHER" id="PTHR39730:SF1">
    <property type="entry name" value="ENDOGLUCANASE 1"/>
    <property type="match status" value="1"/>
</dbReference>
<evidence type="ECO:0000259" key="11">
    <source>
        <dbReference type="Pfam" id="PF02015"/>
    </source>
</evidence>
<dbReference type="EMBL" id="ML977320">
    <property type="protein sequence ID" value="KAF2116767.1"/>
    <property type="molecule type" value="Genomic_DNA"/>
</dbReference>
<dbReference type="AlphaFoldDB" id="A0A6A5ZDE8"/>
<dbReference type="OrthoDB" id="10035502at2759"/>
<reference evidence="12" key="1">
    <citation type="journal article" date="2020" name="Stud. Mycol.">
        <title>101 Dothideomycetes genomes: a test case for predicting lifestyles and emergence of pathogens.</title>
        <authorList>
            <person name="Haridas S."/>
            <person name="Albert R."/>
            <person name="Binder M."/>
            <person name="Bloem J."/>
            <person name="Labutti K."/>
            <person name="Salamov A."/>
            <person name="Andreopoulos B."/>
            <person name="Baker S."/>
            <person name="Barry K."/>
            <person name="Bills G."/>
            <person name="Bluhm B."/>
            <person name="Cannon C."/>
            <person name="Castanera R."/>
            <person name="Culley D."/>
            <person name="Daum C."/>
            <person name="Ezra D."/>
            <person name="Gonzalez J."/>
            <person name="Henrissat B."/>
            <person name="Kuo A."/>
            <person name="Liang C."/>
            <person name="Lipzen A."/>
            <person name="Lutzoni F."/>
            <person name="Magnuson J."/>
            <person name="Mondo S."/>
            <person name="Nolan M."/>
            <person name="Ohm R."/>
            <person name="Pangilinan J."/>
            <person name="Park H.-J."/>
            <person name="Ramirez L."/>
            <person name="Alfaro M."/>
            <person name="Sun H."/>
            <person name="Tritt A."/>
            <person name="Yoshinaga Y."/>
            <person name="Zwiers L.-H."/>
            <person name="Turgeon B."/>
            <person name="Goodwin S."/>
            <person name="Spatafora J."/>
            <person name="Crous P."/>
            <person name="Grigoriev I."/>
        </authorList>
    </citation>
    <scope>NUCLEOTIDE SEQUENCE</scope>
    <source>
        <strain evidence="12">CBS 627.86</strain>
    </source>
</reference>
<gene>
    <name evidence="12" type="ORF">BDV96DRAFT_491217</name>
</gene>
<evidence type="ECO:0000256" key="6">
    <source>
        <dbReference type="ARBA" id="ARBA00023277"/>
    </source>
</evidence>
<dbReference type="InterPro" id="IPR036908">
    <property type="entry name" value="RlpA-like_sf"/>
</dbReference>
<evidence type="ECO:0000256" key="8">
    <source>
        <dbReference type="ARBA" id="ARBA00023326"/>
    </source>
</evidence>
<evidence type="ECO:0000256" key="2">
    <source>
        <dbReference type="ARBA" id="ARBA00007793"/>
    </source>
</evidence>
<evidence type="ECO:0000256" key="1">
    <source>
        <dbReference type="ARBA" id="ARBA00000966"/>
    </source>
</evidence>
<sequence>MTLPYLRNILFLFSVFLTSVLTSDVDVSGTAVTTRFWDCCKPSCSWKAKADFTQPVQTCDKDQQPLTDFNAGTACNGGDAYQCSNQQPWVVNDTLSYGFAGIYITGHVEDFWCCACYQLDFTSDDLKNKSMIVQASNTAYDITTTNRFSLAMPGGNTTTHDACAEQFGVQQSVFGTDGSGVSSIDDCGNLPESLQAGCRWRFDWFKDALYPSANFKRVTCPTELTQITGCTRDDDKKVSSQPITGGDNKGSAANVSPASSVVGSVAMIIAGLLAV</sequence>
<protein>
    <recommendedName>
        <fullName evidence="3">cellulase</fullName>
        <ecNumber evidence="3">3.2.1.4</ecNumber>
    </recommendedName>
</protein>
<feature type="region of interest" description="Disordered" evidence="9">
    <location>
        <begin position="233"/>
        <end position="254"/>
    </location>
</feature>
<evidence type="ECO:0000313" key="12">
    <source>
        <dbReference type="EMBL" id="KAF2116767.1"/>
    </source>
</evidence>
<dbReference type="Proteomes" id="UP000799770">
    <property type="component" value="Unassembled WGS sequence"/>
</dbReference>
<name>A0A6A5ZDE8_9PLEO</name>
<dbReference type="GO" id="GO:0008810">
    <property type="term" value="F:cellulase activity"/>
    <property type="evidence" value="ECO:0007669"/>
    <property type="project" value="UniProtKB-EC"/>
</dbReference>
<keyword evidence="13" id="KW-1185">Reference proteome</keyword>
<feature type="domain" description="Glycosyl hydrolases family 45 active site" evidence="11">
    <location>
        <begin position="32"/>
        <end position="230"/>
    </location>
</feature>